<comment type="caution">
    <text evidence="4">The sequence shown here is derived from an EMBL/GenBank/DDBJ whole genome shotgun (WGS) entry which is preliminary data.</text>
</comment>
<feature type="transmembrane region" description="Helical" evidence="2">
    <location>
        <begin position="144"/>
        <end position="170"/>
    </location>
</feature>
<dbReference type="EMBL" id="ADKX01000030">
    <property type="protein sequence ID" value="EFW05164.1"/>
    <property type="molecule type" value="Genomic_DNA"/>
</dbReference>
<feature type="transmembrane region" description="Helical" evidence="2">
    <location>
        <begin position="177"/>
        <end position="201"/>
    </location>
</feature>
<dbReference type="PROSITE" id="PS50943">
    <property type="entry name" value="HTH_CROC1"/>
    <property type="match status" value="1"/>
</dbReference>
<dbReference type="SUPFAM" id="SSF47413">
    <property type="entry name" value="lambda repressor-like DNA-binding domains"/>
    <property type="match status" value="1"/>
</dbReference>
<dbReference type="PANTHER" id="PTHR46558:SF13">
    <property type="entry name" value="HTH-TYPE TRANSCRIPTIONAL REGULATOR IMMR"/>
    <property type="match status" value="1"/>
</dbReference>
<evidence type="ECO:0000313" key="4">
    <source>
        <dbReference type="EMBL" id="EFW05164.1"/>
    </source>
</evidence>
<dbReference type="GO" id="GO:0003677">
    <property type="term" value="F:DNA binding"/>
    <property type="evidence" value="ECO:0007669"/>
    <property type="project" value="UniProtKB-KW"/>
</dbReference>
<dbReference type="STRING" id="100884.GCA_000269565_03588"/>
<accession>E7GAF6</accession>
<sequence length="241" mass="25249">MKLYENLSSLRKQKGYSQEEFAYLLGVSRQSVSKWESGASIPELERLVEIANIFEVSLDELVKGEKAVIQGAVISDEQLHRVLRKSMSYEYKSRISICGIPLVHIHFGRGKKVAKGIIALGNIAIGVISVGGLAVGIISLGGLALGLLTLAGLAVGILALGGMSVGYIALGGLAIGIYACGGFAIASHIAIGGGAIGHIAIGASASGDYCLQGSNFSNAEILRFLKSIPESIPHWILQLFS</sequence>
<dbReference type="GeneID" id="78231344"/>
<keyword evidence="1" id="KW-0238">DNA-binding</keyword>
<keyword evidence="5" id="KW-1185">Reference proteome</keyword>
<name>E7GAF6_9FIRM</name>
<dbReference type="InterPro" id="IPR010982">
    <property type="entry name" value="Lambda_DNA-bd_dom_sf"/>
</dbReference>
<proteinExistence type="predicted"/>
<evidence type="ECO:0000256" key="1">
    <source>
        <dbReference type="ARBA" id="ARBA00023125"/>
    </source>
</evidence>
<dbReference type="HOGENOM" id="CLU_079578_0_0_9"/>
<keyword evidence="2" id="KW-0812">Transmembrane</keyword>
<feature type="transmembrane region" description="Helical" evidence="2">
    <location>
        <begin position="117"/>
        <end position="138"/>
    </location>
</feature>
<evidence type="ECO:0000256" key="2">
    <source>
        <dbReference type="SAM" id="Phobius"/>
    </source>
</evidence>
<dbReference type="OrthoDB" id="9801008at2"/>
<reference evidence="4 5" key="1">
    <citation type="submission" date="2010-12" db="EMBL/GenBank/DDBJ databases">
        <title>The Genome Sequence of Coprobacillus sp. strain 29_1.</title>
        <authorList>
            <consortium name="The Broad Institute Genome Sequencing Platform"/>
            <person name="Earl A."/>
            <person name="Ward D."/>
            <person name="Feldgarden M."/>
            <person name="Gevers D."/>
            <person name="Daigneault M."/>
            <person name="Sibley C.D."/>
            <person name="White A."/>
            <person name="Strauss J."/>
            <person name="Allen-Vercoe E."/>
            <person name="Young S.K."/>
            <person name="Zeng Q."/>
            <person name="Gargeya S."/>
            <person name="Fitzgerald M."/>
            <person name="Haas B."/>
            <person name="Abouelleil A."/>
            <person name="Alvarado L."/>
            <person name="Arachchi H.M."/>
            <person name="Berlin A."/>
            <person name="Brown A."/>
            <person name="Chapman S.B."/>
            <person name="Chen Z."/>
            <person name="Dunbar C."/>
            <person name="Freedman E."/>
            <person name="Gearin G."/>
            <person name="Gellesch M."/>
            <person name="Goldberg J."/>
            <person name="Griggs A."/>
            <person name="Gujja S."/>
            <person name="Heilman E."/>
            <person name="Heiman D."/>
            <person name="Howarth C."/>
            <person name="Larson L."/>
            <person name="Lui A."/>
            <person name="MacDonald P.J.P."/>
            <person name="Mehta T."/>
            <person name="Montmayeur A."/>
            <person name="Murphy C."/>
            <person name="Neiman D."/>
            <person name="Pearson M."/>
            <person name="Priest M."/>
            <person name="Roberts A."/>
            <person name="Saif S."/>
            <person name="Shea T."/>
            <person name="Shenoy N."/>
            <person name="Sisk P."/>
            <person name="Stolte C."/>
            <person name="Sykes S."/>
            <person name="White J."/>
            <person name="Yandava C."/>
            <person name="Nusbaum C."/>
            <person name="Birren B."/>
        </authorList>
    </citation>
    <scope>NUCLEOTIDE SEQUENCE [LARGE SCALE GENOMIC DNA]</scope>
    <source>
        <strain evidence="4 5">29_1</strain>
    </source>
</reference>
<evidence type="ECO:0000313" key="5">
    <source>
        <dbReference type="Proteomes" id="UP000003157"/>
    </source>
</evidence>
<evidence type="ECO:0000259" key="3">
    <source>
        <dbReference type="PROSITE" id="PS50943"/>
    </source>
</evidence>
<feature type="domain" description="HTH cro/C1-type" evidence="3">
    <location>
        <begin position="7"/>
        <end position="61"/>
    </location>
</feature>
<dbReference type="Pfam" id="PF01381">
    <property type="entry name" value="HTH_3"/>
    <property type="match status" value="1"/>
</dbReference>
<dbReference type="SMART" id="SM00530">
    <property type="entry name" value="HTH_XRE"/>
    <property type="match status" value="1"/>
</dbReference>
<dbReference type="PANTHER" id="PTHR46558">
    <property type="entry name" value="TRACRIPTIONAL REGULATORY PROTEIN-RELATED-RELATED"/>
    <property type="match status" value="1"/>
</dbReference>
<dbReference type="eggNOG" id="COG1476">
    <property type="taxonomic scope" value="Bacteria"/>
</dbReference>
<dbReference type="Proteomes" id="UP000003157">
    <property type="component" value="Unassembled WGS sequence"/>
</dbReference>
<keyword evidence="2" id="KW-0472">Membrane</keyword>
<dbReference type="Gene3D" id="1.10.260.40">
    <property type="entry name" value="lambda repressor-like DNA-binding domains"/>
    <property type="match status" value="1"/>
</dbReference>
<protein>
    <submittedName>
        <fullName evidence="4">Transcriptional regulator</fullName>
    </submittedName>
</protein>
<organism evidence="4 5">
    <name type="scientific">Coprobacillus cateniformis</name>
    <dbReference type="NCBI Taxonomy" id="100884"/>
    <lineage>
        <taxon>Bacteria</taxon>
        <taxon>Bacillati</taxon>
        <taxon>Bacillota</taxon>
        <taxon>Erysipelotrichia</taxon>
        <taxon>Erysipelotrichales</taxon>
        <taxon>Coprobacillaceae</taxon>
        <taxon>Coprobacillus</taxon>
    </lineage>
</organism>
<dbReference type="CDD" id="cd00093">
    <property type="entry name" value="HTH_XRE"/>
    <property type="match status" value="1"/>
</dbReference>
<gene>
    <name evidence="4" type="ORF">HMPREF9488_01746</name>
</gene>
<dbReference type="InterPro" id="IPR001387">
    <property type="entry name" value="Cro/C1-type_HTH"/>
</dbReference>
<dbReference type="AlphaFoldDB" id="E7GAF6"/>
<dbReference type="RefSeq" id="WP_008788854.1">
    <property type="nucleotide sequence ID" value="NZ_AKCB01000003.1"/>
</dbReference>
<keyword evidence="2" id="KW-1133">Transmembrane helix</keyword>